<comment type="caution">
    <text evidence="4">The sequence shown here is derived from an EMBL/GenBank/DDBJ whole genome shotgun (WGS) entry which is preliminary data.</text>
</comment>
<reference evidence="4 5" key="1">
    <citation type="journal article" date="2024" name="Insects">
        <title>An Improved Chromosome-Level Genome Assembly of the Firefly Pyrocoelia pectoralis.</title>
        <authorList>
            <person name="Fu X."/>
            <person name="Meyer-Rochow V.B."/>
            <person name="Ballantyne L."/>
            <person name="Zhu X."/>
        </authorList>
    </citation>
    <scope>NUCLEOTIDE SEQUENCE [LARGE SCALE GENOMIC DNA]</scope>
    <source>
        <strain evidence="4">XCY_ONT2</strain>
    </source>
</reference>
<dbReference type="PANTHER" id="PTHR48043:SF145">
    <property type="entry name" value="FI06409P-RELATED"/>
    <property type="match status" value="1"/>
</dbReference>
<gene>
    <name evidence="4" type="ORF">RI129_007037</name>
</gene>
<protein>
    <recommendedName>
        <fullName evidence="6">Glucuronosyltransferase</fullName>
    </recommendedName>
</protein>
<dbReference type="Pfam" id="PF00201">
    <property type="entry name" value="UDPGT"/>
    <property type="match status" value="1"/>
</dbReference>
<evidence type="ECO:0000313" key="4">
    <source>
        <dbReference type="EMBL" id="KAK5643192.1"/>
    </source>
</evidence>
<name>A0AAN7ZI79_9COLE</name>
<dbReference type="AlphaFoldDB" id="A0AAN7ZI79"/>
<dbReference type="InterPro" id="IPR002213">
    <property type="entry name" value="UDP_glucos_trans"/>
</dbReference>
<keyword evidence="2" id="KW-0328">Glycosyltransferase</keyword>
<dbReference type="EMBL" id="JAVRBK010000005">
    <property type="protein sequence ID" value="KAK5643192.1"/>
    <property type="molecule type" value="Genomic_DNA"/>
</dbReference>
<proteinExistence type="inferred from homology"/>
<dbReference type="PANTHER" id="PTHR48043">
    <property type="entry name" value="EG:EG0003.4 PROTEIN-RELATED"/>
    <property type="match status" value="1"/>
</dbReference>
<evidence type="ECO:0008006" key="6">
    <source>
        <dbReference type="Google" id="ProtNLM"/>
    </source>
</evidence>
<dbReference type="InterPro" id="IPR050271">
    <property type="entry name" value="UDP-glycosyltransferase"/>
</dbReference>
<evidence type="ECO:0000256" key="3">
    <source>
        <dbReference type="ARBA" id="ARBA00022679"/>
    </source>
</evidence>
<dbReference type="Proteomes" id="UP001329430">
    <property type="component" value="Chromosome 5"/>
</dbReference>
<accession>A0AAN7ZI79</accession>
<keyword evidence="5" id="KW-1185">Reference proteome</keyword>
<evidence type="ECO:0000256" key="2">
    <source>
        <dbReference type="ARBA" id="ARBA00022676"/>
    </source>
</evidence>
<dbReference type="GO" id="GO:0008194">
    <property type="term" value="F:UDP-glycosyltransferase activity"/>
    <property type="evidence" value="ECO:0007669"/>
    <property type="project" value="InterPro"/>
</dbReference>
<sequence>MRLLNICVFLLLFAYKFVYGFKILGLFAHKGKSHFDTFEPLMKALAAKGHDVTVISHFPQKERFPNYTDVYINSGDKFVNVINLAHVSSSPRLQQYVIPLILAYAGVESCTQGLSNQNFTNFISDGSRFDVVITELFNTECFLSVLRRFEAPMIGISSCTIMAWDDFTVGVPSNPSYIPNSFMPFSDKMTFLERLENTFMHILTVSTFEFFIDIPGRIVASGYFTDTLPNLKAIAANISLLLVNNHFSITLPRPLPPNYIDVGGIHLGNLKKPPLVRFYYYHILFLF</sequence>
<dbReference type="SUPFAM" id="SSF53756">
    <property type="entry name" value="UDP-Glycosyltransferase/glycogen phosphorylase"/>
    <property type="match status" value="1"/>
</dbReference>
<organism evidence="4 5">
    <name type="scientific">Pyrocoelia pectoralis</name>
    <dbReference type="NCBI Taxonomy" id="417401"/>
    <lineage>
        <taxon>Eukaryota</taxon>
        <taxon>Metazoa</taxon>
        <taxon>Ecdysozoa</taxon>
        <taxon>Arthropoda</taxon>
        <taxon>Hexapoda</taxon>
        <taxon>Insecta</taxon>
        <taxon>Pterygota</taxon>
        <taxon>Neoptera</taxon>
        <taxon>Endopterygota</taxon>
        <taxon>Coleoptera</taxon>
        <taxon>Polyphaga</taxon>
        <taxon>Elateriformia</taxon>
        <taxon>Elateroidea</taxon>
        <taxon>Lampyridae</taxon>
        <taxon>Lampyrinae</taxon>
        <taxon>Pyrocoelia</taxon>
    </lineage>
</organism>
<evidence type="ECO:0000313" key="5">
    <source>
        <dbReference type="Proteomes" id="UP001329430"/>
    </source>
</evidence>
<keyword evidence="3" id="KW-0808">Transferase</keyword>
<evidence type="ECO:0000256" key="1">
    <source>
        <dbReference type="ARBA" id="ARBA00009995"/>
    </source>
</evidence>
<comment type="similarity">
    <text evidence="1">Belongs to the UDP-glycosyltransferase family.</text>
</comment>